<sequence>MIDRISERIAYNIKKVVPDHPASQAVLKYALEVVLNIVFIIVITLAISLLTGNFSEASTILVSFALLRQSSGGVHLKSGVACVIFTTTLFTALSFINLNLLVVQVMNAISFLIILWLAPIGIEKQTRIPKRHYPKLKIIGLVLVATNVIICSSAIAVSYFAQSLSLLIARKEVK</sequence>
<dbReference type="RefSeq" id="WP_076112095.1">
    <property type="nucleotide sequence ID" value="NZ_MPTB01000023.1"/>
</dbReference>
<evidence type="ECO:0000256" key="3">
    <source>
        <dbReference type="ARBA" id="ARBA00022670"/>
    </source>
</evidence>
<protein>
    <recommendedName>
        <fullName evidence="11">Accessory regulator AgrB</fullName>
    </recommendedName>
</protein>
<feature type="transmembrane region" description="Helical" evidence="8">
    <location>
        <begin position="101"/>
        <end position="118"/>
    </location>
</feature>
<evidence type="ECO:0000313" key="9">
    <source>
        <dbReference type="EMBL" id="OMD45893.1"/>
    </source>
</evidence>
<evidence type="ECO:0000256" key="8">
    <source>
        <dbReference type="SAM" id="Phobius"/>
    </source>
</evidence>
<comment type="caution">
    <text evidence="9">The sequence shown here is derived from an EMBL/GenBank/DDBJ whole genome shotgun (WGS) entry which is preliminary data.</text>
</comment>
<evidence type="ECO:0000256" key="6">
    <source>
        <dbReference type="ARBA" id="ARBA00022989"/>
    </source>
</evidence>
<name>A0ABX3HA15_PAEBO</name>
<feature type="transmembrane region" description="Helical" evidence="8">
    <location>
        <begin position="138"/>
        <end position="161"/>
    </location>
</feature>
<keyword evidence="6 8" id="KW-1133">Transmembrane helix</keyword>
<keyword evidence="10" id="KW-1185">Reference proteome</keyword>
<accession>A0ABX3HA15</accession>
<gene>
    <name evidence="9" type="ORF">BSK56_18160</name>
</gene>
<evidence type="ECO:0000256" key="5">
    <source>
        <dbReference type="ARBA" id="ARBA00022801"/>
    </source>
</evidence>
<dbReference type="InterPro" id="IPR006741">
    <property type="entry name" value="AgrB"/>
</dbReference>
<dbReference type="Pfam" id="PF04647">
    <property type="entry name" value="AgrB"/>
    <property type="match status" value="1"/>
</dbReference>
<evidence type="ECO:0000256" key="2">
    <source>
        <dbReference type="ARBA" id="ARBA00022654"/>
    </source>
</evidence>
<keyword evidence="5" id="KW-0378">Hydrolase</keyword>
<organism evidence="9 10">
    <name type="scientific">Paenibacillus borealis</name>
    <dbReference type="NCBI Taxonomy" id="160799"/>
    <lineage>
        <taxon>Bacteria</taxon>
        <taxon>Bacillati</taxon>
        <taxon>Bacillota</taxon>
        <taxon>Bacilli</taxon>
        <taxon>Bacillales</taxon>
        <taxon>Paenibacillaceae</taxon>
        <taxon>Paenibacillus</taxon>
    </lineage>
</organism>
<dbReference type="Proteomes" id="UP000187412">
    <property type="component" value="Unassembled WGS sequence"/>
</dbReference>
<evidence type="ECO:0000313" key="10">
    <source>
        <dbReference type="Proteomes" id="UP000187412"/>
    </source>
</evidence>
<keyword evidence="3" id="KW-0645">Protease</keyword>
<proteinExistence type="predicted"/>
<keyword evidence="2" id="KW-0673">Quorum sensing</keyword>
<evidence type="ECO:0000256" key="1">
    <source>
        <dbReference type="ARBA" id="ARBA00022475"/>
    </source>
</evidence>
<reference evidence="9 10" key="1">
    <citation type="submission" date="2016-10" db="EMBL/GenBank/DDBJ databases">
        <title>Paenibacillus species isolates.</title>
        <authorList>
            <person name="Beno S.M."/>
        </authorList>
    </citation>
    <scope>NUCLEOTIDE SEQUENCE [LARGE SCALE GENOMIC DNA]</scope>
    <source>
        <strain evidence="9 10">FSL H7-0744</strain>
    </source>
</reference>
<evidence type="ECO:0008006" key="11">
    <source>
        <dbReference type="Google" id="ProtNLM"/>
    </source>
</evidence>
<evidence type="ECO:0000256" key="7">
    <source>
        <dbReference type="ARBA" id="ARBA00023136"/>
    </source>
</evidence>
<dbReference type="EMBL" id="MPTB01000023">
    <property type="protein sequence ID" value="OMD45893.1"/>
    <property type="molecule type" value="Genomic_DNA"/>
</dbReference>
<keyword evidence="1" id="KW-1003">Cell membrane</keyword>
<keyword evidence="4 8" id="KW-0812">Transmembrane</keyword>
<dbReference type="SMART" id="SM00793">
    <property type="entry name" value="AgrB"/>
    <property type="match status" value="1"/>
</dbReference>
<feature type="transmembrane region" description="Helical" evidence="8">
    <location>
        <begin position="33"/>
        <end position="54"/>
    </location>
</feature>
<evidence type="ECO:0000256" key="4">
    <source>
        <dbReference type="ARBA" id="ARBA00022692"/>
    </source>
</evidence>
<keyword evidence="7 8" id="KW-0472">Membrane</keyword>